<evidence type="ECO:0000259" key="1">
    <source>
        <dbReference type="PROSITE" id="PS50173"/>
    </source>
</evidence>
<dbReference type="AlphaFoldDB" id="A0A0F9L8R3"/>
<dbReference type="Gene3D" id="3.30.70.270">
    <property type="match status" value="1"/>
</dbReference>
<dbReference type="InterPro" id="IPR043128">
    <property type="entry name" value="Rev_trsase/Diguanyl_cyclase"/>
</dbReference>
<dbReference type="PANTHER" id="PTHR11076">
    <property type="entry name" value="DNA REPAIR POLYMERASE UMUC / TRANSFERASE FAMILY MEMBER"/>
    <property type="match status" value="1"/>
</dbReference>
<dbReference type="Gene3D" id="3.30.1490.100">
    <property type="entry name" value="DNA polymerase, Y-family, little finger domain"/>
    <property type="match status" value="1"/>
</dbReference>
<dbReference type="InterPro" id="IPR036775">
    <property type="entry name" value="DNA_pol_Y-fam_lit_finger_sf"/>
</dbReference>
<dbReference type="CDD" id="cd03586">
    <property type="entry name" value="PolY_Pol_IV_kappa"/>
    <property type="match status" value="1"/>
</dbReference>
<name>A0A0F9L8R3_9ZZZZ</name>
<dbReference type="InterPro" id="IPR017961">
    <property type="entry name" value="DNA_pol_Y-fam_little_finger"/>
</dbReference>
<accession>A0A0F9L8R3</accession>
<dbReference type="Gene3D" id="3.40.1170.60">
    <property type="match status" value="1"/>
</dbReference>
<gene>
    <name evidence="2" type="ORF">LCGC14_1305600</name>
</gene>
<dbReference type="GO" id="GO:0005829">
    <property type="term" value="C:cytosol"/>
    <property type="evidence" value="ECO:0007669"/>
    <property type="project" value="TreeGrafter"/>
</dbReference>
<dbReference type="Pfam" id="PF00817">
    <property type="entry name" value="IMS"/>
    <property type="match status" value="1"/>
</dbReference>
<dbReference type="GO" id="GO:0042276">
    <property type="term" value="P:error-prone translesion synthesis"/>
    <property type="evidence" value="ECO:0007669"/>
    <property type="project" value="TreeGrafter"/>
</dbReference>
<dbReference type="GO" id="GO:0003887">
    <property type="term" value="F:DNA-directed DNA polymerase activity"/>
    <property type="evidence" value="ECO:0007669"/>
    <property type="project" value="InterPro"/>
</dbReference>
<dbReference type="Gene3D" id="1.10.150.20">
    <property type="entry name" value="5' to 3' exonuclease, C-terminal subdomain"/>
    <property type="match status" value="1"/>
</dbReference>
<dbReference type="SUPFAM" id="SSF56672">
    <property type="entry name" value="DNA/RNA polymerases"/>
    <property type="match status" value="1"/>
</dbReference>
<dbReference type="PROSITE" id="PS50173">
    <property type="entry name" value="UMUC"/>
    <property type="match status" value="1"/>
</dbReference>
<dbReference type="InterPro" id="IPR001126">
    <property type="entry name" value="UmuC"/>
</dbReference>
<dbReference type="HAMAP" id="MF_01113">
    <property type="entry name" value="DNApol_IV"/>
    <property type="match status" value="1"/>
</dbReference>
<dbReference type="EMBL" id="LAZR01007661">
    <property type="protein sequence ID" value="KKM83806.1"/>
    <property type="molecule type" value="Genomic_DNA"/>
</dbReference>
<protein>
    <recommendedName>
        <fullName evidence="1">UmuC domain-containing protein</fullName>
    </recommendedName>
</protein>
<reference evidence="2" key="1">
    <citation type="journal article" date="2015" name="Nature">
        <title>Complex archaea that bridge the gap between prokaryotes and eukaryotes.</title>
        <authorList>
            <person name="Spang A."/>
            <person name="Saw J.H."/>
            <person name="Jorgensen S.L."/>
            <person name="Zaremba-Niedzwiedzka K."/>
            <person name="Martijn J."/>
            <person name="Lind A.E."/>
            <person name="van Eijk R."/>
            <person name="Schleper C."/>
            <person name="Guy L."/>
            <person name="Ettema T.J."/>
        </authorList>
    </citation>
    <scope>NUCLEOTIDE SEQUENCE</scope>
</reference>
<evidence type="ECO:0000313" key="2">
    <source>
        <dbReference type="EMBL" id="KKM83806.1"/>
    </source>
</evidence>
<organism evidence="2">
    <name type="scientific">marine sediment metagenome</name>
    <dbReference type="NCBI Taxonomy" id="412755"/>
    <lineage>
        <taxon>unclassified sequences</taxon>
        <taxon>metagenomes</taxon>
        <taxon>ecological metagenomes</taxon>
    </lineage>
</organism>
<dbReference type="InterPro" id="IPR043502">
    <property type="entry name" value="DNA/RNA_pol_sf"/>
</dbReference>
<dbReference type="Pfam" id="PF11799">
    <property type="entry name" value="IMS_C"/>
    <property type="match status" value="1"/>
</dbReference>
<proteinExistence type="inferred from homology"/>
<sequence>MQRKIIHLDMDAYFASVEQRDYPIYKGKPVMVCHTDEIDSNRGVVAAASYEARSFGVKSGVSVLEARQKCPKGVFVQGNYDKYLHNSRHFTKICRRFTDLVEIYSVDELFLDVSFLSFSKAVATAKRLQDAIAKELRLTCSVGLGPNKLVAKMASDLNKPNGLSVITPEDWPDTFFPMPVKELIGVGSRMQKHLNIAGVSTIGQLAGLKTVYLQGKFGLPGLWLHRAAMGLDHTPIAASGGVPVRSFGHSSALGPGASDMEMIEKVLLALCEGVGFRMRRQGFYSKTIMLRLGLKRLFYFTRSHTLSKATDSTRTIYKQAVKLLRKETEFINAYPCTLIGVSACNLKPYEIGRQLGFFNDHKDSLVCRAMDKVKERYGEQSVVRGSLIGFRQRYKGVAKVELTKVSKGHSSFCNRWI</sequence>
<dbReference type="NCBIfam" id="NF002677">
    <property type="entry name" value="PRK02406.1"/>
    <property type="match status" value="1"/>
</dbReference>
<dbReference type="GO" id="GO:0003684">
    <property type="term" value="F:damaged DNA binding"/>
    <property type="evidence" value="ECO:0007669"/>
    <property type="project" value="InterPro"/>
</dbReference>
<comment type="caution">
    <text evidence="2">The sequence shown here is derived from an EMBL/GenBank/DDBJ whole genome shotgun (WGS) entry which is preliminary data.</text>
</comment>
<feature type="domain" description="UmuC" evidence="1">
    <location>
        <begin position="5"/>
        <end position="187"/>
    </location>
</feature>
<dbReference type="SUPFAM" id="SSF100879">
    <property type="entry name" value="Lesion bypass DNA polymerase (Y-family), little finger domain"/>
    <property type="match status" value="1"/>
</dbReference>
<dbReference type="InterPro" id="IPR022880">
    <property type="entry name" value="DNApol_IV"/>
</dbReference>
<dbReference type="InterPro" id="IPR050116">
    <property type="entry name" value="DNA_polymerase-Y"/>
</dbReference>
<dbReference type="PANTHER" id="PTHR11076:SF35">
    <property type="entry name" value="DNA REPAIR PROTEIN HOMOLOG YOBH"/>
    <property type="match status" value="1"/>
</dbReference>
<dbReference type="GO" id="GO:0006281">
    <property type="term" value="P:DNA repair"/>
    <property type="evidence" value="ECO:0007669"/>
    <property type="project" value="InterPro"/>
</dbReference>
<dbReference type="GO" id="GO:0009432">
    <property type="term" value="P:SOS response"/>
    <property type="evidence" value="ECO:0007669"/>
    <property type="project" value="TreeGrafter"/>
</dbReference>